<dbReference type="Gene3D" id="1.10.10.10">
    <property type="entry name" value="Winged helix-like DNA-binding domain superfamily/Winged helix DNA-binding domain"/>
    <property type="match status" value="1"/>
</dbReference>
<comment type="caution">
    <text evidence="7">The sequence shown here is derived from an EMBL/GenBank/DDBJ whole genome shotgun (WGS) entry which is preliminary data.</text>
</comment>
<evidence type="ECO:0000256" key="6">
    <source>
        <dbReference type="SAM" id="Phobius"/>
    </source>
</evidence>
<feature type="non-terminal residue" evidence="7">
    <location>
        <position position="1"/>
    </location>
</feature>
<dbReference type="GO" id="GO:0005886">
    <property type="term" value="C:plasma membrane"/>
    <property type="evidence" value="ECO:0007669"/>
    <property type="project" value="UniProtKB-SubCell"/>
</dbReference>
<organism evidence="7">
    <name type="scientific">marine sediment metagenome</name>
    <dbReference type="NCBI Taxonomy" id="412755"/>
    <lineage>
        <taxon>unclassified sequences</taxon>
        <taxon>metagenomes</taxon>
        <taxon>ecological metagenomes</taxon>
    </lineage>
</organism>
<evidence type="ECO:0000256" key="1">
    <source>
        <dbReference type="ARBA" id="ARBA00004651"/>
    </source>
</evidence>
<dbReference type="InterPro" id="IPR036388">
    <property type="entry name" value="WH-like_DNA-bd_sf"/>
</dbReference>
<comment type="subcellular location">
    <subcellularLocation>
        <location evidence="1">Cell membrane</location>
        <topology evidence="1">Multi-pass membrane protein</topology>
    </subcellularLocation>
</comment>
<gene>
    <name evidence="7" type="ORF">S01H1_17901</name>
</gene>
<keyword evidence="3 6" id="KW-0812">Transmembrane</keyword>
<keyword evidence="2" id="KW-1003">Cell membrane</keyword>
<accession>X0SL81</accession>
<feature type="transmembrane region" description="Helical" evidence="6">
    <location>
        <begin position="47"/>
        <end position="70"/>
    </location>
</feature>
<evidence type="ECO:0000256" key="2">
    <source>
        <dbReference type="ARBA" id="ARBA00022475"/>
    </source>
</evidence>
<dbReference type="PANTHER" id="PTHR30213">
    <property type="entry name" value="INNER MEMBRANE PROTEIN YHJD"/>
    <property type="match status" value="1"/>
</dbReference>
<dbReference type="EMBL" id="BARS01009523">
    <property type="protein sequence ID" value="GAF75886.1"/>
    <property type="molecule type" value="Genomic_DNA"/>
</dbReference>
<keyword evidence="4 6" id="KW-1133">Transmembrane helix</keyword>
<evidence type="ECO:0000256" key="4">
    <source>
        <dbReference type="ARBA" id="ARBA00022989"/>
    </source>
</evidence>
<keyword evidence="5 6" id="KW-0472">Membrane</keyword>
<evidence type="ECO:0000313" key="7">
    <source>
        <dbReference type="EMBL" id="GAF75886.1"/>
    </source>
</evidence>
<feature type="transmembrane region" description="Helical" evidence="6">
    <location>
        <begin position="15"/>
        <end position="35"/>
    </location>
</feature>
<proteinExistence type="predicted"/>
<name>X0SL81_9ZZZZ</name>
<evidence type="ECO:0000256" key="3">
    <source>
        <dbReference type="ARBA" id="ARBA00022692"/>
    </source>
</evidence>
<evidence type="ECO:0000256" key="5">
    <source>
        <dbReference type="ARBA" id="ARBA00023136"/>
    </source>
</evidence>
<dbReference type="AlphaFoldDB" id="X0SL81"/>
<reference evidence="7" key="1">
    <citation type="journal article" date="2014" name="Front. Microbiol.">
        <title>High frequency of phylogenetically diverse reductive dehalogenase-homologous genes in deep subseafloor sedimentary metagenomes.</title>
        <authorList>
            <person name="Kawai M."/>
            <person name="Futagami T."/>
            <person name="Toyoda A."/>
            <person name="Takaki Y."/>
            <person name="Nishi S."/>
            <person name="Hori S."/>
            <person name="Arai W."/>
            <person name="Tsubouchi T."/>
            <person name="Morono Y."/>
            <person name="Uchiyama I."/>
            <person name="Ito T."/>
            <person name="Fujiyama A."/>
            <person name="Inagaki F."/>
            <person name="Takami H."/>
        </authorList>
    </citation>
    <scope>NUCLEOTIDE SEQUENCE</scope>
    <source>
        <strain evidence="7">Expedition CK06-06</strain>
    </source>
</reference>
<sequence>FVYVFMPNTRVRIKAGLLGGIFAGTVYYLLQWAYIRFQVGVVRYDAIYGGFAAIPLLLIWLQLSWMIVLFGAEVAFAADNEETYEFEHDCLGASIHFKRLLGLRITELCVKEFRGDRRPLGEIEIAHRLEVPIRLAREVLFDLVEAKVLAEVRQNGDRDVSYHPARDTAQLSIRTVVEALDRQGNDNVHVIKPKEVEKFAAAVEAMERRLSEAPENQLLRDL</sequence>
<dbReference type="PANTHER" id="PTHR30213:SF0">
    <property type="entry name" value="UPF0761 MEMBRANE PROTEIN YIHY"/>
    <property type="match status" value="1"/>
</dbReference>
<dbReference type="InterPro" id="IPR017039">
    <property type="entry name" value="Virul_fac_BrkB"/>
</dbReference>
<protein>
    <submittedName>
        <fullName evidence="7">Uncharacterized protein</fullName>
    </submittedName>
</protein>
<dbReference type="Pfam" id="PF03631">
    <property type="entry name" value="Virul_fac_BrkB"/>
    <property type="match status" value="1"/>
</dbReference>